<dbReference type="Proteomes" id="UP000077248">
    <property type="component" value="Unassembled WGS sequence"/>
</dbReference>
<organism evidence="2 3">
    <name type="scientific">Alternaria alternata</name>
    <name type="common">Alternaria rot fungus</name>
    <name type="synonym">Torula alternata</name>
    <dbReference type="NCBI Taxonomy" id="5599"/>
    <lineage>
        <taxon>Eukaryota</taxon>
        <taxon>Fungi</taxon>
        <taxon>Dikarya</taxon>
        <taxon>Ascomycota</taxon>
        <taxon>Pezizomycotina</taxon>
        <taxon>Dothideomycetes</taxon>
        <taxon>Pleosporomycetidae</taxon>
        <taxon>Pleosporales</taxon>
        <taxon>Pleosporineae</taxon>
        <taxon>Pleosporaceae</taxon>
        <taxon>Alternaria</taxon>
        <taxon>Alternaria sect. Alternaria</taxon>
        <taxon>Alternaria alternata complex</taxon>
    </lineage>
</organism>
<feature type="compositionally biased region" description="Basic and acidic residues" evidence="1">
    <location>
        <begin position="7"/>
        <end position="19"/>
    </location>
</feature>
<evidence type="ECO:0000313" key="2">
    <source>
        <dbReference type="EMBL" id="OAG24647.1"/>
    </source>
</evidence>
<dbReference type="RefSeq" id="XP_018390068.1">
    <property type="nucleotide sequence ID" value="XM_018528065.1"/>
</dbReference>
<evidence type="ECO:0000313" key="3">
    <source>
        <dbReference type="Proteomes" id="UP000077248"/>
    </source>
</evidence>
<proteinExistence type="predicted"/>
<accession>A0A177DYA2</accession>
<dbReference type="GeneID" id="29113659"/>
<feature type="region of interest" description="Disordered" evidence="1">
    <location>
        <begin position="1"/>
        <end position="39"/>
    </location>
</feature>
<feature type="compositionally biased region" description="Basic and acidic residues" evidence="1">
    <location>
        <begin position="27"/>
        <end position="39"/>
    </location>
</feature>
<reference evidence="2 3" key="1">
    <citation type="submission" date="2016-05" db="EMBL/GenBank/DDBJ databases">
        <title>Comparative analysis of secretome profiles of manganese(II)-oxidizing ascomycete fungi.</title>
        <authorList>
            <consortium name="DOE Joint Genome Institute"/>
            <person name="Zeiner C.A."/>
            <person name="Purvine S.O."/>
            <person name="Zink E.M."/>
            <person name="Wu S."/>
            <person name="Pasa-Tolic L."/>
            <person name="Chaput D.L."/>
            <person name="Haridas S."/>
            <person name="Grigoriev I.V."/>
            <person name="Santelli C.M."/>
            <person name="Hansel C.M."/>
        </authorList>
    </citation>
    <scope>NUCLEOTIDE SEQUENCE [LARGE SCALE GENOMIC DNA]</scope>
    <source>
        <strain evidence="2 3">SRC1lrK2f</strain>
    </source>
</reference>
<dbReference type="VEuPathDB" id="FungiDB:CC77DRAFT_1057848"/>
<sequence>MSDNDPEPMKSSRSDELQLKSETTTIKPDESTVSDRHDEIRVPAHMAKLWLKDSMPNNNDTEVIGDIIAVRRRGGPHTNYNYLLTSSIRKPPSTEGENPEATNDLLESGTWYWPSRVTQEAKKTWNGLENKVSMLELNLDIKIDLNRFSVFLVRIDSDKVNPLYGVANWEWEAIGKPLDIIRFHAKTKTTAIALPEVTVDKAVADRESSTLSEKQMLEAILRRAKNSSGWSICGKNDYGIYDQEDYQKARALSLKTAAEVLKAAFNQHKEPCNLTKKQGEDLSSIRMHFVGRVDPLSPPSRSSDIAREGPEIFPTLMFKDVFDDLQSWSAENLLGLNQTEREGFVNSIVRQAPHMLQGRHGVLPLVLVLGSEEGLGRELHACNIQVENKWYERSHQEILLMLSTSLKDEFPELEVSEIHATWESLKRIIQANDNEQNAAII</sequence>
<dbReference type="KEGG" id="aalt:CC77DRAFT_1057848"/>
<evidence type="ECO:0000256" key="1">
    <source>
        <dbReference type="SAM" id="MobiDB-lite"/>
    </source>
</evidence>
<keyword evidence="3" id="KW-1185">Reference proteome</keyword>
<gene>
    <name evidence="2" type="ORF">CC77DRAFT_1057848</name>
</gene>
<dbReference type="AlphaFoldDB" id="A0A177DYA2"/>
<name>A0A177DYA2_ALTAL</name>
<protein>
    <submittedName>
        <fullName evidence="2">Uncharacterized protein</fullName>
    </submittedName>
</protein>
<dbReference type="EMBL" id="KV441471">
    <property type="protein sequence ID" value="OAG24647.1"/>
    <property type="molecule type" value="Genomic_DNA"/>
</dbReference>